<sequence>MWCHLSPIRDMLTARGIVRAGLSLSDSVCDVIDNGTWRWHADWFSRYPDLVNLPVPNLLDDTDDGLLWRDFDGKLRPISVAGAWESLRSRADQVVWFHIPWFPHCIPRHAIHLWLVIKQKLKTQDRLRESDVVPNVDLHLLRCSLCEVVPDSHPHLFFECQFSMQVWLQIRALSGMDAVPPSLEDVITFLIPISKG</sequence>
<accession>A0A2U1NGQ6</accession>
<keyword evidence="3" id="KW-1185">Reference proteome</keyword>
<dbReference type="PANTHER" id="PTHR33116:SF76">
    <property type="entry name" value="DUF4283 DOMAIN-CONTAINING PROTEIN"/>
    <property type="match status" value="1"/>
</dbReference>
<comment type="caution">
    <text evidence="2">The sequence shown here is derived from an EMBL/GenBank/DDBJ whole genome shotgun (WGS) entry which is preliminary data.</text>
</comment>
<name>A0A2U1NGQ6_ARTAN</name>
<dbReference type="STRING" id="35608.A0A2U1NGQ6"/>
<evidence type="ECO:0000259" key="1">
    <source>
        <dbReference type="Pfam" id="PF13966"/>
    </source>
</evidence>
<dbReference type="InterPro" id="IPR026960">
    <property type="entry name" value="RVT-Znf"/>
</dbReference>
<dbReference type="OrthoDB" id="1748554at2759"/>
<evidence type="ECO:0000313" key="2">
    <source>
        <dbReference type="EMBL" id="PWA72694.1"/>
    </source>
</evidence>
<dbReference type="Proteomes" id="UP000245207">
    <property type="component" value="Unassembled WGS sequence"/>
</dbReference>
<dbReference type="AlphaFoldDB" id="A0A2U1NGQ6"/>
<protein>
    <submittedName>
        <fullName evidence="2">Reverse transcriptase domain, Reverse transcriptase zinc-binding domain protein</fullName>
    </submittedName>
</protein>
<feature type="domain" description="Reverse transcriptase zinc-binding" evidence="1">
    <location>
        <begin position="79"/>
        <end position="167"/>
    </location>
</feature>
<dbReference type="PANTHER" id="PTHR33116">
    <property type="entry name" value="REVERSE TRANSCRIPTASE ZINC-BINDING DOMAIN-CONTAINING PROTEIN-RELATED-RELATED"/>
    <property type="match status" value="1"/>
</dbReference>
<reference evidence="2 3" key="1">
    <citation type="journal article" date="2018" name="Mol. Plant">
        <title>The genome of Artemisia annua provides insight into the evolution of Asteraceae family and artemisinin biosynthesis.</title>
        <authorList>
            <person name="Shen Q."/>
            <person name="Zhang L."/>
            <person name="Liao Z."/>
            <person name="Wang S."/>
            <person name="Yan T."/>
            <person name="Shi P."/>
            <person name="Liu M."/>
            <person name="Fu X."/>
            <person name="Pan Q."/>
            <person name="Wang Y."/>
            <person name="Lv Z."/>
            <person name="Lu X."/>
            <person name="Zhang F."/>
            <person name="Jiang W."/>
            <person name="Ma Y."/>
            <person name="Chen M."/>
            <person name="Hao X."/>
            <person name="Li L."/>
            <person name="Tang Y."/>
            <person name="Lv G."/>
            <person name="Zhou Y."/>
            <person name="Sun X."/>
            <person name="Brodelius P.E."/>
            <person name="Rose J.K.C."/>
            <person name="Tang K."/>
        </authorList>
    </citation>
    <scope>NUCLEOTIDE SEQUENCE [LARGE SCALE GENOMIC DNA]</scope>
    <source>
        <strain evidence="3">cv. Huhao1</strain>
        <tissue evidence="2">Leaf</tissue>
    </source>
</reference>
<keyword evidence="2" id="KW-0695">RNA-directed DNA polymerase</keyword>
<proteinExistence type="predicted"/>
<gene>
    <name evidence="2" type="ORF">CTI12_AA268460</name>
</gene>
<evidence type="ECO:0000313" key="3">
    <source>
        <dbReference type="Proteomes" id="UP000245207"/>
    </source>
</evidence>
<dbReference type="Pfam" id="PF13966">
    <property type="entry name" value="zf-RVT"/>
    <property type="match status" value="1"/>
</dbReference>
<keyword evidence="2" id="KW-0548">Nucleotidyltransferase</keyword>
<dbReference type="GO" id="GO:0003964">
    <property type="term" value="F:RNA-directed DNA polymerase activity"/>
    <property type="evidence" value="ECO:0007669"/>
    <property type="project" value="UniProtKB-KW"/>
</dbReference>
<organism evidence="2 3">
    <name type="scientific">Artemisia annua</name>
    <name type="common">Sweet wormwood</name>
    <dbReference type="NCBI Taxonomy" id="35608"/>
    <lineage>
        <taxon>Eukaryota</taxon>
        <taxon>Viridiplantae</taxon>
        <taxon>Streptophyta</taxon>
        <taxon>Embryophyta</taxon>
        <taxon>Tracheophyta</taxon>
        <taxon>Spermatophyta</taxon>
        <taxon>Magnoliopsida</taxon>
        <taxon>eudicotyledons</taxon>
        <taxon>Gunneridae</taxon>
        <taxon>Pentapetalae</taxon>
        <taxon>asterids</taxon>
        <taxon>campanulids</taxon>
        <taxon>Asterales</taxon>
        <taxon>Asteraceae</taxon>
        <taxon>Asteroideae</taxon>
        <taxon>Anthemideae</taxon>
        <taxon>Artemisiinae</taxon>
        <taxon>Artemisia</taxon>
    </lineage>
</organism>
<keyword evidence="2" id="KW-0808">Transferase</keyword>
<dbReference type="EMBL" id="PKPP01002858">
    <property type="protein sequence ID" value="PWA72694.1"/>
    <property type="molecule type" value="Genomic_DNA"/>
</dbReference>